<evidence type="ECO:0000259" key="10">
    <source>
        <dbReference type="PROSITE" id="PS50067"/>
    </source>
</evidence>
<comment type="similarity">
    <text evidence="7">Belongs to the TRAFAC class myosin-kinesin ATPase superfamily. Kinesin family.</text>
</comment>
<dbReference type="GO" id="GO:0003777">
    <property type="term" value="F:microtubule motor activity"/>
    <property type="evidence" value="ECO:0007669"/>
    <property type="project" value="InterPro"/>
</dbReference>
<name>A0A7S2X2E2_9CHLO</name>
<evidence type="ECO:0000313" key="11">
    <source>
        <dbReference type="EMBL" id="CAD9721546.1"/>
    </source>
</evidence>
<feature type="region of interest" description="Disordered" evidence="9">
    <location>
        <begin position="250"/>
        <end position="282"/>
    </location>
</feature>
<keyword evidence="2" id="KW-0963">Cytoplasm</keyword>
<dbReference type="PRINTS" id="PR00380">
    <property type="entry name" value="KINESINHEAVY"/>
</dbReference>
<dbReference type="GO" id="GO:0005524">
    <property type="term" value="F:ATP binding"/>
    <property type="evidence" value="ECO:0007669"/>
    <property type="project" value="UniProtKB-KW"/>
</dbReference>
<accession>A0A7S2X2E2</accession>
<comment type="caution">
    <text evidence="7">Lacks conserved residue(s) required for the propagation of feature annotation.</text>
</comment>
<dbReference type="GO" id="GO:0005875">
    <property type="term" value="C:microtubule associated complex"/>
    <property type="evidence" value="ECO:0007669"/>
    <property type="project" value="TreeGrafter"/>
</dbReference>
<evidence type="ECO:0000256" key="2">
    <source>
        <dbReference type="ARBA" id="ARBA00022490"/>
    </source>
</evidence>
<comment type="subcellular location">
    <subcellularLocation>
        <location evidence="1">Cytoplasm</location>
    </subcellularLocation>
</comment>
<dbReference type="InterPro" id="IPR027640">
    <property type="entry name" value="Kinesin-like_fam"/>
</dbReference>
<proteinExistence type="inferred from homology"/>
<evidence type="ECO:0000256" key="6">
    <source>
        <dbReference type="ARBA" id="ARBA00023175"/>
    </source>
</evidence>
<feature type="compositionally biased region" description="Polar residues" evidence="9">
    <location>
        <begin position="253"/>
        <end position="269"/>
    </location>
</feature>
<evidence type="ECO:0000256" key="1">
    <source>
        <dbReference type="ARBA" id="ARBA00004496"/>
    </source>
</evidence>
<dbReference type="Pfam" id="PF00225">
    <property type="entry name" value="Kinesin"/>
    <property type="match status" value="1"/>
</dbReference>
<dbReference type="InterPro" id="IPR001752">
    <property type="entry name" value="Kinesin_motor_dom"/>
</dbReference>
<evidence type="ECO:0000256" key="9">
    <source>
        <dbReference type="SAM" id="MobiDB-lite"/>
    </source>
</evidence>
<reference evidence="11" key="1">
    <citation type="submission" date="2021-01" db="EMBL/GenBank/DDBJ databases">
        <authorList>
            <person name="Corre E."/>
            <person name="Pelletier E."/>
            <person name="Niang G."/>
            <person name="Scheremetjew M."/>
            <person name="Finn R."/>
            <person name="Kale V."/>
            <person name="Holt S."/>
            <person name="Cochrane G."/>
            <person name="Meng A."/>
            <person name="Brown T."/>
            <person name="Cohen L."/>
        </authorList>
    </citation>
    <scope>NUCLEOTIDE SEQUENCE</scope>
    <source>
        <strain evidence="11">RCC2335</strain>
    </source>
</reference>
<dbReference type="InterPro" id="IPR036961">
    <property type="entry name" value="Kinesin_motor_dom_sf"/>
</dbReference>
<dbReference type="Gene3D" id="1.10.287.1490">
    <property type="match status" value="1"/>
</dbReference>
<organism evidence="11">
    <name type="scientific">Chloropicon roscoffensis</name>
    <dbReference type="NCBI Taxonomy" id="1461544"/>
    <lineage>
        <taxon>Eukaryota</taxon>
        <taxon>Viridiplantae</taxon>
        <taxon>Chlorophyta</taxon>
        <taxon>Chloropicophyceae</taxon>
        <taxon>Chloropicales</taxon>
        <taxon>Chloropicaceae</taxon>
        <taxon>Chloropicon</taxon>
    </lineage>
</organism>
<protein>
    <recommendedName>
        <fullName evidence="10">Kinesin motor domain-containing protein</fullName>
    </recommendedName>
</protein>
<dbReference type="Pfam" id="PF14739">
    <property type="entry name" value="DUF4472"/>
    <property type="match status" value="1"/>
</dbReference>
<dbReference type="EMBL" id="HBHM01001091">
    <property type="protein sequence ID" value="CAD9721546.1"/>
    <property type="molecule type" value="Transcribed_RNA"/>
</dbReference>
<dbReference type="GO" id="GO:0007052">
    <property type="term" value="P:mitotic spindle organization"/>
    <property type="evidence" value="ECO:0007669"/>
    <property type="project" value="TreeGrafter"/>
</dbReference>
<evidence type="ECO:0000256" key="3">
    <source>
        <dbReference type="ARBA" id="ARBA00022741"/>
    </source>
</evidence>
<feature type="coiled-coil region" evidence="8">
    <location>
        <begin position="790"/>
        <end position="824"/>
    </location>
</feature>
<keyword evidence="4" id="KW-0067">ATP-binding</keyword>
<evidence type="ECO:0000256" key="4">
    <source>
        <dbReference type="ARBA" id="ARBA00022840"/>
    </source>
</evidence>
<keyword evidence="3" id="KW-0547">Nucleotide-binding</keyword>
<dbReference type="PANTHER" id="PTHR47969">
    <property type="entry name" value="CHROMOSOME-ASSOCIATED KINESIN KIF4A-RELATED"/>
    <property type="match status" value="1"/>
</dbReference>
<keyword evidence="5 8" id="KW-0175">Coiled coil</keyword>
<dbReference type="SUPFAM" id="SSF52540">
    <property type="entry name" value="P-loop containing nucleoside triphosphate hydrolases"/>
    <property type="match status" value="1"/>
</dbReference>
<feature type="region of interest" description="Disordered" evidence="9">
    <location>
        <begin position="546"/>
        <end position="576"/>
    </location>
</feature>
<gene>
    <name evidence="11" type="ORF">CROS1312_LOCUS814</name>
</gene>
<dbReference type="PROSITE" id="PS50067">
    <property type="entry name" value="KINESIN_MOTOR_2"/>
    <property type="match status" value="1"/>
</dbReference>
<dbReference type="GO" id="GO:0007018">
    <property type="term" value="P:microtubule-based movement"/>
    <property type="evidence" value="ECO:0007669"/>
    <property type="project" value="InterPro"/>
</dbReference>
<keyword evidence="6" id="KW-0505">Motor protein</keyword>
<dbReference type="AlphaFoldDB" id="A0A7S2X2E2"/>
<feature type="domain" description="Kinesin motor" evidence="10">
    <location>
        <begin position="1"/>
        <end position="389"/>
    </location>
</feature>
<evidence type="ECO:0000256" key="5">
    <source>
        <dbReference type="ARBA" id="ARBA00023054"/>
    </source>
</evidence>
<dbReference type="PANTHER" id="PTHR47969:SF15">
    <property type="entry name" value="CHROMOSOME-ASSOCIATED KINESIN KIF4A-RELATED"/>
    <property type="match status" value="1"/>
</dbReference>
<feature type="coiled-coil region" evidence="8">
    <location>
        <begin position="880"/>
        <end position="998"/>
    </location>
</feature>
<sequence>MLRNRPDWTEKGSRGVGYQTVVHVKEARDKDTKQLVLSRNAVSVLRPGRARVEPDDEFVVDAVFGQETTASEVAKNAVRPLVSKLVSGENVFVYLLGATETSKTDLLEGDGEGNASNLVDLAAAEVFRALGAKNRDVSDFLATARDQGQAGRGQQYDFFVESRFAEIYDERCRDLYAPAGQNEVALAEDEHEGFRLQGQVRKTCSDAGELSGDYARGLSNRDKRLTDIGGAEERTATLFSVSVDQLVPHSAFSRGSGTHGSQTSPQDPSRQPAAEPKRPPVHLKSTLTFVNLPGAERLVMDPEVLRAREGVSLNKGLLTFAQCLRRLGSGETSPGTDFLAEESALTRLTQDGLGGNANCLVIGTLKTDARNDWQQNLATMRYLSLARRARTFPCCNDGATRAILRGLRARLMHLKEQRESLSEHLKDVPAFGDVDAGANYAAKLHQMERLLMEEKERSADVLEECHALQRRLSDSADKDKDLRLEKVDLQEALIKSEEERLEIAKALIDFQVEHNQSVAEAERTKFDLEKRVLELETQVVETEVKEGEQERAKEELKEEAHKLEEEKQTYQVETEKLSDELGPLRERVRGLEQENEEFKSKNELYEAALEENRSLRSDNSDRETQCQELQSESADLRRELDRLRNDLSLMRLDRDDQQESHVKQLEGLFQEVSELNRFVRLSYTDPESEVVRARGIAHPDALAEKSEELLTALEEVQVKRHRTLRTELESVQQRYGDLVRRFRSLYRAYRELRYRFEEGEEVGGSGQEGGKAVLHEDDICKGDEPAPPGEAHLRKEVLEAEEKIIRLERQLKRQEILAENAARERDAPRYEEVVEPSVAPAAVAASFVQPGPDPARNPPAEVLAMAAAAPEDNADHLADRSQLKWRMTGAQMENQRLKKEIELLKSRPPNTPEESVRRENELLRAQIQELEGQDRTRVQLSMDIVKLKAELDNARREAKGSGASDLHQQLREFTMQTQAELETEIAKLESRCAMAEEQLSSTDRYWAEASVAYQKEIMRLRTVVGRHDPSQLNGDMKQAMGLAGLPQV</sequence>
<dbReference type="GO" id="GO:0051231">
    <property type="term" value="P:spindle elongation"/>
    <property type="evidence" value="ECO:0007669"/>
    <property type="project" value="TreeGrafter"/>
</dbReference>
<dbReference type="GO" id="GO:0005737">
    <property type="term" value="C:cytoplasm"/>
    <property type="evidence" value="ECO:0007669"/>
    <property type="project" value="UniProtKB-SubCell"/>
</dbReference>
<evidence type="ECO:0000256" key="8">
    <source>
        <dbReference type="SAM" id="Coils"/>
    </source>
</evidence>
<dbReference type="InterPro" id="IPR027417">
    <property type="entry name" value="P-loop_NTPase"/>
</dbReference>
<dbReference type="Gene3D" id="3.40.850.10">
    <property type="entry name" value="Kinesin motor domain"/>
    <property type="match status" value="1"/>
</dbReference>
<evidence type="ECO:0000256" key="7">
    <source>
        <dbReference type="PROSITE-ProRule" id="PRU00283"/>
    </source>
</evidence>
<dbReference type="SMART" id="SM00129">
    <property type="entry name" value="KISc"/>
    <property type="match status" value="1"/>
</dbReference>
<dbReference type="InterPro" id="IPR029329">
    <property type="entry name" value="DUF4472"/>
</dbReference>
<dbReference type="GO" id="GO:0008017">
    <property type="term" value="F:microtubule binding"/>
    <property type="evidence" value="ECO:0007669"/>
    <property type="project" value="InterPro"/>
</dbReference>